<dbReference type="EMBL" id="VSRR010111247">
    <property type="protein sequence ID" value="MPC97740.1"/>
    <property type="molecule type" value="Genomic_DNA"/>
</dbReference>
<evidence type="ECO:0000313" key="1">
    <source>
        <dbReference type="EMBL" id="MPC97740.1"/>
    </source>
</evidence>
<accession>A0A5B7JLV5</accession>
<dbReference type="Proteomes" id="UP000324222">
    <property type="component" value="Unassembled WGS sequence"/>
</dbReference>
<proteinExistence type="predicted"/>
<reference evidence="1 2" key="1">
    <citation type="submission" date="2019-05" db="EMBL/GenBank/DDBJ databases">
        <title>Another draft genome of Portunus trituberculatus and its Hox gene families provides insights of decapod evolution.</title>
        <authorList>
            <person name="Jeong J.-H."/>
            <person name="Song I."/>
            <person name="Kim S."/>
            <person name="Choi T."/>
            <person name="Kim D."/>
            <person name="Ryu S."/>
            <person name="Kim W."/>
        </authorList>
    </citation>
    <scope>NUCLEOTIDE SEQUENCE [LARGE SCALE GENOMIC DNA]</scope>
    <source>
        <tissue evidence="1">Muscle</tissue>
    </source>
</reference>
<evidence type="ECO:0000313" key="2">
    <source>
        <dbReference type="Proteomes" id="UP000324222"/>
    </source>
</evidence>
<name>A0A5B7JLV5_PORTR</name>
<comment type="caution">
    <text evidence="1">The sequence shown here is derived from an EMBL/GenBank/DDBJ whole genome shotgun (WGS) entry which is preliminary data.</text>
</comment>
<keyword evidence="2" id="KW-1185">Reference proteome</keyword>
<organism evidence="1 2">
    <name type="scientific">Portunus trituberculatus</name>
    <name type="common">Swimming crab</name>
    <name type="synonym">Neptunus trituberculatus</name>
    <dbReference type="NCBI Taxonomy" id="210409"/>
    <lineage>
        <taxon>Eukaryota</taxon>
        <taxon>Metazoa</taxon>
        <taxon>Ecdysozoa</taxon>
        <taxon>Arthropoda</taxon>
        <taxon>Crustacea</taxon>
        <taxon>Multicrustacea</taxon>
        <taxon>Malacostraca</taxon>
        <taxon>Eumalacostraca</taxon>
        <taxon>Eucarida</taxon>
        <taxon>Decapoda</taxon>
        <taxon>Pleocyemata</taxon>
        <taxon>Brachyura</taxon>
        <taxon>Eubrachyura</taxon>
        <taxon>Portunoidea</taxon>
        <taxon>Portunidae</taxon>
        <taxon>Portuninae</taxon>
        <taxon>Portunus</taxon>
    </lineage>
</organism>
<dbReference type="AlphaFoldDB" id="A0A5B7JLV5"/>
<gene>
    <name evidence="1" type="ORF">E2C01_093069</name>
</gene>
<sequence length="87" mass="9532">MYEYALSIDILYSLLPLNDADKNCVKKKKKETIKCFGTVPHEPFASNPADVLRLTASFSLSLLSAIVEVSVSSEDRVIWAGKIAGIT</sequence>
<protein>
    <submittedName>
        <fullName evidence="1">Uncharacterized protein</fullName>
    </submittedName>
</protein>